<dbReference type="Gene3D" id="3.40.50.300">
    <property type="entry name" value="P-loop containing nucleotide triphosphate hydrolases"/>
    <property type="match status" value="2"/>
</dbReference>
<feature type="domain" description="ABC transporter" evidence="8">
    <location>
        <begin position="1352"/>
        <end position="1582"/>
    </location>
</feature>
<dbReference type="CDD" id="cd03263">
    <property type="entry name" value="ABC_subfamily_A"/>
    <property type="match status" value="2"/>
</dbReference>
<keyword evidence="3" id="KW-0547">Nucleotide-binding</keyword>
<dbReference type="GO" id="GO:0016020">
    <property type="term" value="C:membrane"/>
    <property type="evidence" value="ECO:0007669"/>
    <property type="project" value="UniProtKB-SubCell"/>
</dbReference>
<dbReference type="InterPro" id="IPR056264">
    <property type="entry name" value="R2_ABCA1-4-like"/>
</dbReference>
<evidence type="ECO:0000256" key="4">
    <source>
        <dbReference type="ARBA" id="ARBA00022840"/>
    </source>
</evidence>
<feature type="transmembrane region" description="Helical" evidence="7">
    <location>
        <begin position="887"/>
        <end position="907"/>
    </location>
</feature>
<dbReference type="SUPFAM" id="SSF52540">
    <property type="entry name" value="P-loop containing nucleoside triphosphate hydrolases"/>
    <property type="match status" value="2"/>
</dbReference>
<keyword evidence="10" id="KW-1185">Reference proteome</keyword>
<dbReference type="PROSITE" id="PS50893">
    <property type="entry name" value="ABC_TRANSPORTER_2"/>
    <property type="match status" value="2"/>
</dbReference>
<feature type="transmembrane region" description="Helical" evidence="7">
    <location>
        <begin position="1145"/>
        <end position="1169"/>
    </location>
</feature>
<feature type="transmembrane region" description="Helical" evidence="7">
    <location>
        <begin position="274"/>
        <end position="296"/>
    </location>
</feature>
<reference evidence="9 10" key="1">
    <citation type="journal article" date="2016" name="Genome Biol. Evol.">
        <title>Gene Family Evolution Reflects Adaptation to Soil Environmental Stressors in the Genome of the Collembolan Orchesella cincta.</title>
        <authorList>
            <person name="Faddeeva-Vakhrusheva A."/>
            <person name="Derks M.F."/>
            <person name="Anvar S.Y."/>
            <person name="Agamennone V."/>
            <person name="Suring W."/>
            <person name="Smit S."/>
            <person name="van Straalen N.M."/>
            <person name="Roelofs D."/>
        </authorList>
    </citation>
    <scope>NUCLEOTIDE SEQUENCE [LARGE SCALE GENOMIC DNA]</scope>
    <source>
        <tissue evidence="9">Mixed pool</tissue>
    </source>
</reference>
<evidence type="ECO:0000256" key="6">
    <source>
        <dbReference type="ARBA" id="ARBA00023136"/>
    </source>
</evidence>
<dbReference type="GO" id="GO:0005524">
    <property type="term" value="F:ATP binding"/>
    <property type="evidence" value="ECO:0007669"/>
    <property type="project" value="UniProtKB-KW"/>
</dbReference>
<evidence type="ECO:0000256" key="2">
    <source>
        <dbReference type="ARBA" id="ARBA00022692"/>
    </source>
</evidence>
<feature type="transmembrane region" description="Helical" evidence="7">
    <location>
        <begin position="322"/>
        <end position="346"/>
    </location>
</feature>
<evidence type="ECO:0000256" key="7">
    <source>
        <dbReference type="SAM" id="Phobius"/>
    </source>
</evidence>
<keyword evidence="2 7" id="KW-0812">Transmembrane</keyword>
<dbReference type="InterPro" id="IPR017871">
    <property type="entry name" value="ABC_transporter-like_CS"/>
</dbReference>
<feature type="domain" description="ABC transporter" evidence="8">
    <location>
        <begin position="522"/>
        <end position="766"/>
    </location>
</feature>
<dbReference type="FunFam" id="3.40.50.300:FF:002275">
    <property type="entry name" value="ATP-binding cassette, subfamily A (ABC1), member 16"/>
    <property type="match status" value="1"/>
</dbReference>
<dbReference type="InterPro" id="IPR026082">
    <property type="entry name" value="ABCA"/>
</dbReference>
<dbReference type="OMA" id="IEAPEHH"/>
<feature type="transmembrane region" description="Helical" evidence="7">
    <location>
        <begin position="34"/>
        <end position="51"/>
    </location>
</feature>
<dbReference type="EMBL" id="LJIJ01000022">
    <property type="protein sequence ID" value="ODN05472.1"/>
    <property type="molecule type" value="Genomic_DNA"/>
</dbReference>
<feature type="transmembrane region" description="Helical" evidence="7">
    <location>
        <begin position="1181"/>
        <end position="1199"/>
    </location>
</feature>
<dbReference type="STRING" id="48709.A0A1D2NJS3"/>
<dbReference type="SMART" id="SM00382">
    <property type="entry name" value="AAA"/>
    <property type="match status" value="2"/>
</dbReference>
<dbReference type="Pfam" id="PF00005">
    <property type="entry name" value="ABC_tran"/>
    <property type="match status" value="2"/>
</dbReference>
<accession>A0A1D2NJS3</accession>
<dbReference type="GO" id="GO:0140359">
    <property type="term" value="F:ABC-type transporter activity"/>
    <property type="evidence" value="ECO:0007669"/>
    <property type="project" value="InterPro"/>
</dbReference>
<dbReference type="PANTHER" id="PTHR19229:SF250">
    <property type="entry name" value="ABC TRANSPORTER DOMAIN-CONTAINING PROTEIN-RELATED"/>
    <property type="match status" value="1"/>
</dbReference>
<evidence type="ECO:0000313" key="9">
    <source>
        <dbReference type="EMBL" id="ODN05472.1"/>
    </source>
</evidence>
<dbReference type="GO" id="GO:0005319">
    <property type="term" value="F:lipid transporter activity"/>
    <property type="evidence" value="ECO:0007669"/>
    <property type="project" value="TreeGrafter"/>
</dbReference>
<dbReference type="Pfam" id="PF12698">
    <property type="entry name" value="ABC2_membrane_3"/>
    <property type="match status" value="2"/>
</dbReference>
<organism evidence="9 10">
    <name type="scientific">Orchesella cincta</name>
    <name type="common">Springtail</name>
    <name type="synonym">Podura cincta</name>
    <dbReference type="NCBI Taxonomy" id="48709"/>
    <lineage>
        <taxon>Eukaryota</taxon>
        <taxon>Metazoa</taxon>
        <taxon>Ecdysozoa</taxon>
        <taxon>Arthropoda</taxon>
        <taxon>Hexapoda</taxon>
        <taxon>Collembola</taxon>
        <taxon>Entomobryomorpha</taxon>
        <taxon>Entomobryoidea</taxon>
        <taxon>Orchesellidae</taxon>
        <taxon>Orchesellinae</taxon>
        <taxon>Orchesella</taxon>
    </lineage>
</organism>
<comment type="subcellular location">
    <subcellularLocation>
        <location evidence="1">Membrane</location>
        <topology evidence="1">Multi-pass membrane protein</topology>
    </subcellularLocation>
</comment>
<name>A0A1D2NJS3_ORCCI</name>
<dbReference type="FunFam" id="3.40.50.300:FF:000327">
    <property type="entry name" value="ATP-binding cassette sub-family A member 3"/>
    <property type="match status" value="1"/>
</dbReference>
<evidence type="ECO:0000256" key="1">
    <source>
        <dbReference type="ARBA" id="ARBA00004141"/>
    </source>
</evidence>
<feature type="transmembrane region" description="Helical" evidence="7">
    <location>
        <begin position="395"/>
        <end position="413"/>
    </location>
</feature>
<keyword evidence="4 9" id="KW-0067">ATP-binding</keyword>
<dbReference type="InterPro" id="IPR013525">
    <property type="entry name" value="ABC2_TM"/>
</dbReference>
<proteinExistence type="predicted"/>
<sequence>NILKMGDSLKKFGLLLWKNYILQKRHKVQTAVEIILPLFFTLILVAIRGIVTSETKEISLYPEFNPQNPNGTVVWRGRYILYAPNTTHVIELMDSVEAEFKAVQKNYTFVGYESESDLVTDYTNNQYEYTNYVGPADRRDINRNPVLAAVVFRKYEKDDPDINYAIRFPASKHNSTETQAFGLKPRWMTELLYSVFSVPGPRDQIDFDQELYYHVNQARQRGGEPGYWQEGFLYLQSKIDMAIAKIAAPTQAAVLDEFDVRLSRYPYPSYIDDVFVVALQSQLPLFLVLSFIYPIINISKSIVHEKERRLKESMKMMGLPNWLHYSAWFTKSFIFLLISTILMTIFYKVKWYGDGLAVLTYSDGSLLFIFFLAYLFSVITLGFLVSSFFSTANSASTASGVLFFLTYFPYFFLQPRYDQLAKSTKIGMSIFSNTGMAFGCQIITMFEGTGAGIQWSTLTSGASPDDNLSLLDVIIMLFFDGKWYWCGTGRSVDSEIIGPPIDDHYKKYSHLFEKEPRSRAGIKIAGLTKIFGDKIAVNNLHLNFYENQVTALLGHNGTKPIRITKRAGKTTTMSMLTGLLPPTSGTASVNGFDIRNEIDSVRQSLGICPQHDILFDEMTVEEHLKFFCLLKGHDSDFVQSEVDRMITAMGLENKRHSQSQTLSGGMKRKLSVGIALVGGSQVVLLDEPTSGMDPGARRSTWDLITSEKKNRTIVLSTHFMDEADLLGDRIGGGYHLIIVKQPHCQVECITQLLQKTIPEVEVDQNIGAELSYSLPDEKSYMFPAMFEELEERKVELGVASYGCSITQMEEVFMRVGKQVEDEMNRKKSEMLGTKAAPVKVSMETLQTGSNFRLHQSEDERSEGFQLFTQQLWAMIVKKWLYGIRNKLLLITQIVVPVAFLLIALVMLKTLPDVNIPIERPLDLSKYTQMGRPVTALDCKNGFTEICNVYRTVSEEQSTVQDTGDSNFTQFILAESEKNQPRVNFQYIVGMRAAENASTSKIDMVGYFNNQPFHAPPVALNLISTALIRHVTKNDKYKLTMSNHPLPFTADDTLDNLGNAQSEGFTVGFNVAFGMSFLAASFVVFLIKERETKSKHLQYVSGVPFPIFWLAHFLFDVANYLIPCFALMIVLVAFQTEDFKGGEMQGYFLLVLVMYGFAVMPLMYLFSFLFTVPSSGYTRMTFFNFLTGMATILAITILQIEELELTNVADALEWVFMFFPNFDVGFALSQLSMNKQVQKACELIGRSMCDQDPDMVCCTKYPVGYLSWKAPGIGRNLLFMFIVGVLCFSILFVIESKLIEKILYRNEAKKYKGGKKDEERDPMAHEDSDVGRPEVGKRNWAIPTLSTPSFTNRITWDLTKYYDKFLAVDHLCLGVQQGECFGLLGVNGAGKTTTFKMLTGDIPITDGDAFIDTKSVKTDIKKVQRVLGYCPQFDALIPELTGRETIRLFARLRGVAEEKIDHLVDVLGANLLFTEHMEKPCGTYSGGNKRKLSTALALVGNPPIVFLDEPTTGMDPVARRHLWNTISNIREAGTSVVLTSHSMEECEALCTRLAIMVNGRFRCLGATQHLKNKFGDGYTLIAQIESTREERVTRTSVELGRRHSSLRGKLQPWEQDLQPMRNFIERNFPGCTLKDVHPGYVHYHIPDEGVTWGQMFKKMEEAKALFRLEAYSVGQTSLEQVFLSFTKGQVNNDDD</sequence>
<dbReference type="GO" id="GO:0016887">
    <property type="term" value="F:ATP hydrolysis activity"/>
    <property type="evidence" value="ECO:0007669"/>
    <property type="project" value="InterPro"/>
</dbReference>
<evidence type="ECO:0000259" key="8">
    <source>
        <dbReference type="PROSITE" id="PS50893"/>
    </source>
</evidence>
<dbReference type="Proteomes" id="UP000094527">
    <property type="component" value="Unassembled WGS sequence"/>
</dbReference>
<feature type="transmembrane region" description="Helical" evidence="7">
    <location>
        <begin position="1106"/>
        <end position="1133"/>
    </location>
</feature>
<dbReference type="PROSITE" id="PS00211">
    <property type="entry name" value="ABC_TRANSPORTER_1"/>
    <property type="match status" value="1"/>
</dbReference>
<evidence type="ECO:0000256" key="3">
    <source>
        <dbReference type="ARBA" id="ARBA00022741"/>
    </source>
</evidence>
<dbReference type="InterPro" id="IPR027417">
    <property type="entry name" value="P-loop_NTPase"/>
</dbReference>
<dbReference type="OrthoDB" id="6512918at2759"/>
<feature type="non-terminal residue" evidence="9">
    <location>
        <position position="1"/>
    </location>
</feature>
<keyword evidence="5 7" id="KW-1133">Transmembrane helix</keyword>
<evidence type="ECO:0000313" key="10">
    <source>
        <dbReference type="Proteomes" id="UP000094527"/>
    </source>
</evidence>
<comment type="caution">
    <text evidence="9">The sequence shown here is derived from an EMBL/GenBank/DDBJ whole genome shotgun (WGS) entry which is preliminary data.</text>
</comment>
<dbReference type="PANTHER" id="PTHR19229">
    <property type="entry name" value="ATP-BINDING CASSETTE TRANSPORTER SUBFAMILY A ABCA"/>
    <property type="match status" value="1"/>
</dbReference>
<protein>
    <submittedName>
        <fullName evidence="9">ATP-binding cassette sub-family A member 3</fullName>
    </submittedName>
</protein>
<keyword evidence="6 7" id="KW-0472">Membrane</keyword>
<feature type="transmembrane region" description="Helical" evidence="7">
    <location>
        <begin position="1276"/>
        <end position="1293"/>
    </location>
</feature>
<dbReference type="Pfam" id="PF23321">
    <property type="entry name" value="R1_ABCA1"/>
    <property type="match status" value="1"/>
</dbReference>
<gene>
    <name evidence="9" type="ORF">Ocin01_01174</name>
</gene>
<feature type="transmembrane region" description="Helical" evidence="7">
    <location>
        <begin position="1066"/>
        <end position="1086"/>
    </location>
</feature>
<evidence type="ECO:0000256" key="5">
    <source>
        <dbReference type="ARBA" id="ARBA00022989"/>
    </source>
</evidence>
<feature type="transmembrane region" description="Helical" evidence="7">
    <location>
        <begin position="366"/>
        <end position="389"/>
    </location>
</feature>
<dbReference type="InterPro" id="IPR003439">
    <property type="entry name" value="ABC_transporter-like_ATP-bd"/>
</dbReference>
<dbReference type="InterPro" id="IPR003593">
    <property type="entry name" value="AAA+_ATPase"/>
</dbReference>